<dbReference type="Gene3D" id="3.40.50.2300">
    <property type="match status" value="1"/>
</dbReference>
<dbReference type="Proteomes" id="UP001596002">
    <property type="component" value="Unassembled WGS sequence"/>
</dbReference>
<accession>A0ABV9Q033</accession>
<name>A0ABV9Q033_9BACL</name>
<evidence type="ECO:0008006" key="3">
    <source>
        <dbReference type="Google" id="ProtNLM"/>
    </source>
</evidence>
<proteinExistence type="predicted"/>
<evidence type="ECO:0000313" key="2">
    <source>
        <dbReference type="Proteomes" id="UP001596002"/>
    </source>
</evidence>
<sequence length="121" mass="13261">MGAARTILGMVSNLMYTVRIRESASRLGSIAIFVDTNEEMISKIREIHPSLLIFDLTAVQPGWDETVKIAKAEGIPVIAYGPHVDTAAREEAIQAGCDQVFANSKFTLDLPNILENAFKKV</sequence>
<keyword evidence="2" id="KW-1185">Reference proteome</keyword>
<comment type="caution">
    <text evidence="1">The sequence shown here is derived from an EMBL/GenBank/DDBJ whole genome shotgun (WGS) entry which is preliminary data.</text>
</comment>
<reference evidence="2" key="1">
    <citation type="journal article" date="2019" name="Int. J. Syst. Evol. Microbiol.">
        <title>The Global Catalogue of Microorganisms (GCM) 10K type strain sequencing project: providing services to taxonomists for standard genome sequencing and annotation.</title>
        <authorList>
            <consortium name="The Broad Institute Genomics Platform"/>
            <consortium name="The Broad Institute Genome Sequencing Center for Infectious Disease"/>
            <person name="Wu L."/>
            <person name="Ma J."/>
        </authorList>
    </citation>
    <scope>NUCLEOTIDE SEQUENCE [LARGE SCALE GENOMIC DNA]</scope>
    <source>
        <strain evidence="2">WYCCWR 12678</strain>
    </source>
</reference>
<organism evidence="1 2">
    <name type="scientific">Effusibacillus consociatus</name>
    <dbReference type="NCBI Taxonomy" id="1117041"/>
    <lineage>
        <taxon>Bacteria</taxon>
        <taxon>Bacillati</taxon>
        <taxon>Bacillota</taxon>
        <taxon>Bacilli</taxon>
        <taxon>Bacillales</taxon>
        <taxon>Alicyclobacillaceae</taxon>
        <taxon>Effusibacillus</taxon>
    </lineage>
</organism>
<protein>
    <recommendedName>
        <fullName evidence="3">Response regulatory domain-containing protein</fullName>
    </recommendedName>
</protein>
<gene>
    <name evidence="1" type="ORF">ACFO8Q_09805</name>
</gene>
<dbReference type="EMBL" id="JBHSHC010000080">
    <property type="protein sequence ID" value="MFC4767655.1"/>
    <property type="molecule type" value="Genomic_DNA"/>
</dbReference>
<evidence type="ECO:0000313" key="1">
    <source>
        <dbReference type="EMBL" id="MFC4767655.1"/>
    </source>
</evidence>
<dbReference type="RefSeq" id="WP_380025578.1">
    <property type="nucleotide sequence ID" value="NZ_JBHSHC010000080.1"/>
</dbReference>